<gene>
    <name evidence="2" type="ORF">M409DRAFT_25340</name>
</gene>
<dbReference type="EMBL" id="ML993604">
    <property type="protein sequence ID" value="KAF2164463.1"/>
    <property type="molecule type" value="Genomic_DNA"/>
</dbReference>
<feature type="chain" id="PRO_5025404247" description="Cell wall protein PhiA" evidence="1">
    <location>
        <begin position="18"/>
        <end position="191"/>
    </location>
</feature>
<name>A0A6A6CCI0_ZASCE</name>
<dbReference type="RefSeq" id="XP_033665352.1">
    <property type="nucleotide sequence ID" value="XM_033807643.1"/>
</dbReference>
<sequence>MLLQTLLALTPLALASAIPQAPNTAIPTFGDRFGITATGPGITNIDLRAQAGRLYIGGPQTPHCENAARQDFATFVRYSDKTLYLFKYGPPPQQVWVDASGMGQGITGYANVDGNSTAPRNASWGAWEVDEGTGEVSFEGVGAKACPTGEEGRWSLWFSESEMPGWQSGCVDVGLRAYAAPARVACEYTTE</sequence>
<dbReference type="GeneID" id="54560915"/>
<protein>
    <recommendedName>
        <fullName evidence="4">Cell wall protein PhiA</fullName>
    </recommendedName>
</protein>
<organism evidence="2 3">
    <name type="scientific">Zasmidium cellare ATCC 36951</name>
    <dbReference type="NCBI Taxonomy" id="1080233"/>
    <lineage>
        <taxon>Eukaryota</taxon>
        <taxon>Fungi</taxon>
        <taxon>Dikarya</taxon>
        <taxon>Ascomycota</taxon>
        <taxon>Pezizomycotina</taxon>
        <taxon>Dothideomycetes</taxon>
        <taxon>Dothideomycetidae</taxon>
        <taxon>Mycosphaerellales</taxon>
        <taxon>Mycosphaerellaceae</taxon>
        <taxon>Zasmidium</taxon>
    </lineage>
</organism>
<feature type="signal peptide" evidence="1">
    <location>
        <begin position="1"/>
        <end position="17"/>
    </location>
</feature>
<keyword evidence="1" id="KW-0732">Signal</keyword>
<evidence type="ECO:0000313" key="2">
    <source>
        <dbReference type="EMBL" id="KAF2164463.1"/>
    </source>
</evidence>
<keyword evidence="3" id="KW-1185">Reference proteome</keyword>
<evidence type="ECO:0000256" key="1">
    <source>
        <dbReference type="SAM" id="SignalP"/>
    </source>
</evidence>
<evidence type="ECO:0008006" key="4">
    <source>
        <dbReference type="Google" id="ProtNLM"/>
    </source>
</evidence>
<accession>A0A6A6CCI0</accession>
<dbReference type="Proteomes" id="UP000799537">
    <property type="component" value="Unassembled WGS sequence"/>
</dbReference>
<dbReference type="OrthoDB" id="4093325at2759"/>
<proteinExistence type="predicted"/>
<dbReference type="AlphaFoldDB" id="A0A6A6CCI0"/>
<evidence type="ECO:0000313" key="3">
    <source>
        <dbReference type="Proteomes" id="UP000799537"/>
    </source>
</evidence>
<reference evidence="2" key="1">
    <citation type="journal article" date="2020" name="Stud. Mycol.">
        <title>101 Dothideomycetes genomes: a test case for predicting lifestyles and emergence of pathogens.</title>
        <authorList>
            <person name="Haridas S."/>
            <person name="Albert R."/>
            <person name="Binder M."/>
            <person name="Bloem J."/>
            <person name="Labutti K."/>
            <person name="Salamov A."/>
            <person name="Andreopoulos B."/>
            <person name="Baker S."/>
            <person name="Barry K."/>
            <person name="Bills G."/>
            <person name="Bluhm B."/>
            <person name="Cannon C."/>
            <person name="Castanera R."/>
            <person name="Culley D."/>
            <person name="Daum C."/>
            <person name="Ezra D."/>
            <person name="Gonzalez J."/>
            <person name="Henrissat B."/>
            <person name="Kuo A."/>
            <person name="Liang C."/>
            <person name="Lipzen A."/>
            <person name="Lutzoni F."/>
            <person name="Magnuson J."/>
            <person name="Mondo S."/>
            <person name="Nolan M."/>
            <person name="Ohm R."/>
            <person name="Pangilinan J."/>
            <person name="Park H.-J."/>
            <person name="Ramirez L."/>
            <person name="Alfaro M."/>
            <person name="Sun H."/>
            <person name="Tritt A."/>
            <person name="Yoshinaga Y."/>
            <person name="Zwiers L.-H."/>
            <person name="Turgeon B."/>
            <person name="Goodwin S."/>
            <person name="Spatafora J."/>
            <person name="Crous P."/>
            <person name="Grigoriev I."/>
        </authorList>
    </citation>
    <scope>NUCLEOTIDE SEQUENCE</scope>
    <source>
        <strain evidence="2">ATCC 36951</strain>
    </source>
</reference>